<dbReference type="AlphaFoldDB" id="A0A0G0T6H6"/>
<reference evidence="1 2" key="1">
    <citation type="journal article" date="2015" name="Nature">
        <title>rRNA introns, odd ribosomes, and small enigmatic genomes across a large radiation of phyla.</title>
        <authorList>
            <person name="Brown C.T."/>
            <person name="Hug L.A."/>
            <person name="Thomas B.C."/>
            <person name="Sharon I."/>
            <person name="Castelle C.J."/>
            <person name="Singh A."/>
            <person name="Wilkins M.J."/>
            <person name="Williams K.H."/>
            <person name="Banfield J.F."/>
        </authorList>
    </citation>
    <scope>NUCLEOTIDE SEQUENCE [LARGE SCALE GENOMIC DNA]</scope>
</reference>
<evidence type="ECO:0000313" key="1">
    <source>
        <dbReference type="EMBL" id="KKR72603.1"/>
    </source>
</evidence>
<dbReference type="EMBL" id="LBZM01000004">
    <property type="protein sequence ID" value="KKR72603.1"/>
    <property type="molecule type" value="Genomic_DNA"/>
</dbReference>
<evidence type="ECO:0000313" key="2">
    <source>
        <dbReference type="Proteomes" id="UP000034664"/>
    </source>
</evidence>
<proteinExistence type="predicted"/>
<comment type="caution">
    <text evidence="1">The sequence shown here is derived from an EMBL/GenBank/DDBJ whole genome shotgun (WGS) entry which is preliminary data.</text>
</comment>
<sequence>MKNVFLLYIPPTNHEAVVHYEDTIKSKIDPQRIYQYVNHDLRNKLERIFLGRRIAVWGSRDSDVNRSRFEKMKDGDDILIIEGDTIKLLGKIAAKTINQDLSRELWKNIKGATTEGWDLIYFIANPQEVNLPFSEFNNLFGYEADYTLRGFTNIAEDRLASFYEQYDDLYDVLIRIKNGDEVIRKDAGRISDRMVEYETVVPEENKEEIKEEVSEHLKIQWKLIQLGLKASTRVWIPRNDQSKITGQYHYDEFEKEFTAGLDTDARYVENIDVVWKDEFRIDAAFEVENSTSIYSGLLRFSDLKIVAPNSNYPLFIVAPLSRKAKVINQVKRPTFRKLDFHKKVRYLSYEAVEETERFFEDSTSGLNVELLTGRSEEIN</sequence>
<protein>
    <submittedName>
        <fullName evidence="1">Uncharacterized protein</fullName>
    </submittedName>
</protein>
<name>A0A0G0T6H6_9BACT</name>
<organism evidence="1 2">
    <name type="scientific">Candidatus Roizmanbacteria bacterium GW2011_GWB1_40_7</name>
    <dbReference type="NCBI Taxonomy" id="1618482"/>
    <lineage>
        <taxon>Bacteria</taxon>
        <taxon>Candidatus Roizmaniibacteriota</taxon>
    </lineage>
</organism>
<dbReference type="Proteomes" id="UP000034664">
    <property type="component" value="Unassembled WGS sequence"/>
</dbReference>
<accession>A0A0G0T6H6</accession>
<gene>
    <name evidence="1" type="ORF">UU14_C0004G0034</name>
</gene>